<evidence type="ECO:0000313" key="2">
    <source>
        <dbReference type="EMBL" id="KAG6511677.1"/>
    </source>
</evidence>
<dbReference type="Gene3D" id="2.60.40.420">
    <property type="entry name" value="Cupredoxins - blue copper proteins"/>
    <property type="match status" value="1"/>
</dbReference>
<dbReference type="SUPFAM" id="SSF49503">
    <property type="entry name" value="Cupredoxins"/>
    <property type="match status" value="1"/>
</dbReference>
<sequence length="233" mass="25353">MGVPSSSSSAAAAAATAITAISLALTFPWLFATSNADSPPARPYANHTVVWFFDAASNSSAVNYSTWASSQNFFLGDFLIFDTDSNNTVIQTFNATTYALCDFSDDNGNDTTFYYDGSGEPTVNMTVAVPLTEEGTNYFFSAADGGVECLQGMRFEITVDPHHRRRGEGRGAGPTSTCAVAGFVWRFCFLGVDVRTSKICELGILNYRAKRVLWIALRHLEVIETHSGRTRDM</sequence>
<organism evidence="2 3">
    <name type="scientific">Zingiber officinale</name>
    <name type="common">Ginger</name>
    <name type="synonym">Amomum zingiber</name>
    <dbReference type="NCBI Taxonomy" id="94328"/>
    <lineage>
        <taxon>Eukaryota</taxon>
        <taxon>Viridiplantae</taxon>
        <taxon>Streptophyta</taxon>
        <taxon>Embryophyta</taxon>
        <taxon>Tracheophyta</taxon>
        <taxon>Spermatophyta</taxon>
        <taxon>Magnoliopsida</taxon>
        <taxon>Liliopsida</taxon>
        <taxon>Zingiberales</taxon>
        <taxon>Zingiberaceae</taxon>
        <taxon>Zingiber</taxon>
    </lineage>
</organism>
<dbReference type="PANTHER" id="PTHR33021">
    <property type="entry name" value="BLUE COPPER PROTEIN"/>
    <property type="match status" value="1"/>
</dbReference>
<dbReference type="InterPro" id="IPR003245">
    <property type="entry name" value="Phytocyanin_dom"/>
</dbReference>
<dbReference type="PANTHER" id="PTHR33021:SF213">
    <property type="entry name" value="OS12G0454600 PROTEIN"/>
    <property type="match status" value="1"/>
</dbReference>
<evidence type="ECO:0000259" key="1">
    <source>
        <dbReference type="PROSITE" id="PS51485"/>
    </source>
</evidence>
<dbReference type="Pfam" id="PF02298">
    <property type="entry name" value="Cu_bind_like"/>
    <property type="match status" value="1"/>
</dbReference>
<dbReference type="InterPro" id="IPR039391">
    <property type="entry name" value="Phytocyanin-like"/>
</dbReference>
<dbReference type="GO" id="GO:0009055">
    <property type="term" value="F:electron transfer activity"/>
    <property type="evidence" value="ECO:0007669"/>
    <property type="project" value="InterPro"/>
</dbReference>
<dbReference type="PROSITE" id="PS51485">
    <property type="entry name" value="PHYTOCYANIN"/>
    <property type="match status" value="1"/>
</dbReference>
<protein>
    <recommendedName>
        <fullName evidence="1">Phytocyanin domain-containing protein</fullName>
    </recommendedName>
</protein>
<keyword evidence="3" id="KW-1185">Reference proteome</keyword>
<gene>
    <name evidence="2" type="ORF">ZIOFF_029754</name>
</gene>
<dbReference type="GO" id="GO:0005886">
    <property type="term" value="C:plasma membrane"/>
    <property type="evidence" value="ECO:0007669"/>
    <property type="project" value="TreeGrafter"/>
</dbReference>
<dbReference type="AlphaFoldDB" id="A0A8J5LEM2"/>
<dbReference type="InterPro" id="IPR008972">
    <property type="entry name" value="Cupredoxin"/>
</dbReference>
<feature type="domain" description="Phytocyanin" evidence="1">
    <location>
        <begin position="45"/>
        <end position="161"/>
    </location>
</feature>
<comment type="caution">
    <text evidence="2">The sequence shown here is derived from an EMBL/GenBank/DDBJ whole genome shotgun (WGS) entry which is preliminary data.</text>
</comment>
<dbReference type="FunFam" id="2.60.40.420:FF:000048">
    <property type="entry name" value="Early nodulin-like protein 18"/>
    <property type="match status" value="1"/>
</dbReference>
<name>A0A8J5LEM2_ZINOF</name>
<reference evidence="2 3" key="1">
    <citation type="submission" date="2020-08" db="EMBL/GenBank/DDBJ databases">
        <title>Plant Genome Project.</title>
        <authorList>
            <person name="Zhang R.-G."/>
        </authorList>
    </citation>
    <scope>NUCLEOTIDE SEQUENCE [LARGE SCALE GENOMIC DNA]</scope>
    <source>
        <tissue evidence="2">Rhizome</tissue>
    </source>
</reference>
<dbReference type="Proteomes" id="UP000734854">
    <property type="component" value="Unassembled WGS sequence"/>
</dbReference>
<dbReference type="EMBL" id="JACMSC010000008">
    <property type="protein sequence ID" value="KAG6511677.1"/>
    <property type="molecule type" value="Genomic_DNA"/>
</dbReference>
<proteinExistence type="predicted"/>
<accession>A0A8J5LEM2</accession>
<evidence type="ECO:0000313" key="3">
    <source>
        <dbReference type="Proteomes" id="UP000734854"/>
    </source>
</evidence>